<dbReference type="RefSeq" id="WP_131011222.1">
    <property type="nucleotide sequence ID" value="NZ_SIRE01000001.1"/>
</dbReference>
<evidence type="ECO:0000256" key="5">
    <source>
        <dbReference type="ARBA" id="ARBA00023002"/>
    </source>
</evidence>
<dbReference type="SUPFAM" id="SSF50129">
    <property type="entry name" value="GroES-like"/>
    <property type="match status" value="1"/>
</dbReference>
<dbReference type="InterPro" id="IPR013154">
    <property type="entry name" value="ADH-like_N"/>
</dbReference>
<evidence type="ECO:0000256" key="1">
    <source>
        <dbReference type="ARBA" id="ARBA00001947"/>
    </source>
</evidence>
<dbReference type="PANTHER" id="PTHR43350:SF19">
    <property type="entry name" value="D-GULOSIDE 3-DEHYDROGENASE"/>
    <property type="match status" value="1"/>
</dbReference>
<keyword evidence="4" id="KW-0862">Zinc</keyword>
<feature type="domain" description="Alcohol dehydrogenase-like N-terminal" evidence="7">
    <location>
        <begin position="33"/>
        <end position="154"/>
    </location>
</feature>
<keyword evidence="9" id="KW-1185">Reference proteome</keyword>
<dbReference type="GO" id="GO:0046872">
    <property type="term" value="F:metal ion binding"/>
    <property type="evidence" value="ECO:0007669"/>
    <property type="project" value="UniProtKB-KW"/>
</dbReference>
<comment type="similarity">
    <text evidence="2">Belongs to the zinc-containing alcohol dehydrogenase family.</text>
</comment>
<proteinExistence type="inferred from homology"/>
<accession>A0A4Q9DXR4</accession>
<dbReference type="Gene3D" id="3.90.180.10">
    <property type="entry name" value="Medium-chain alcohol dehydrogenases, catalytic domain"/>
    <property type="match status" value="1"/>
</dbReference>
<protein>
    <submittedName>
        <fullName evidence="8">Dehydrogenase</fullName>
    </submittedName>
</protein>
<organism evidence="8 9">
    <name type="scientific">Paenibacillus thalictri</name>
    <dbReference type="NCBI Taxonomy" id="2527873"/>
    <lineage>
        <taxon>Bacteria</taxon>
        <taxon>Bacillati</taxon>
        <taxon>Bacillota</taxon>
        <taxon>Bacilli</taxon>
        <taxon>Bacillales</taxon>
        <taxon>Paenibacillaceae</taxon>
        <taxon>Paenibacillus</taxon>
    </lineage>
</organism>
<keyword evidence="3" id="KW-0479">Metal-binding</keyword>
<dbReference type="EMBL" id="SIRE01000001">
    <property type="protein sequence ID" value="TBL81937.1"/>
    <property type="molecule type" value="Genomic_DNA"/>
</dbReference>
<dbReference type="Proteomes" id="UP000293142">
    <property type="component" value="Unassembled WGS sequence"/>
</dbReference>
<dbReference type="InterPro" id="IPR036291">
    <property type="entry name" value="NAD(P)-bd_dom_sf"/>
</dbReference>
<dbReference type="Gene3D" id="3.40.50.720">
    <property type="entry name" value="NAD(P)-binding Rossmann-like Domain"/>
    <property type="match status" value="1"/>
</dbReference>
<evidence type="ECO:0000256" key="2">
    <source>
        <dbReference type="ARBA" id="ARBA00008072"/>
    </source>
</evidence>
<feature type="domain" description="Alcohol dehydrogenase-like C-terminal" evidence="6">
    <location>
        <begin position="241"/>
        <end position="316"/>
    </location>
</feature>
<comment type="caution">
    <text evidence="8">The sequence shown here is derived from an EMBL/GenBank/DDBJ whole genome shotgun (WGS) entry which is preliminary data.</text>
</comment>
<dbReference type="GO" id="GO:0016491">
    <property type="term" value="F:oxidoreductase activity"/>
    <property type="evidence" value="ECO:0007669"/>
    <property type="project" value="UniProtKB-KW"/>
</dbReference>
<keyword evidence="5" id="KW-0560">Oxidoreductase</keyword>
<dbReference type="Pfam" id="PF00107">
    <property type="entry name" value="ADH_zinc_N"/>
    <property type="match status" value="1"/>
</dbReference>
<evidence type="ECO:0000256" key="4">
    <source>
        <dbReference type="ARBA" id="ARBA00022833"/>
    </source>
</evidence>
<name>A0A4Q9DXR4_9BACL</name>
<comment type="cofactor">
    <cofactor evidence="1">
        <name>Zn(2+)</name>
        <dbReference type="ChEBI" id="CHEBI:29105"/>
    </cofactor>
</comment>
<sequence length="369" mass="40690">MNVSNPVIVQSRALRLLQPGQVNEVWLNHEMPEHHIVVEPTIGSICHADLRYFTGQRRPEALARKLPMALIHEGIGRVAESRTERFHAGERVIIVPNWPGHALEGIRPEECCASCRSGKGDNYCERGRFLGSGTDGIAQSRIVVPADCLIKVPDDVPDEIAVLAELCSVSYQALGREASNLKNAKVAVFGDGPVGYLTAAVLYHVFGVSRDKLLVFGAIPEKLDNFKFAQTALVQHYDFDKGQTFDIAVECTGGKFSESAINQCIDILSPGGKLILMGVTEDRVPINTRDVLEKGITMTGSSRSSSADYIPVVKAMRSKEFQETLSRLLPDHYHEIKGAEDFTKAMEETAAHRGWKKTVLSFDWHSSHV</sequence>
<dbReference type="PANTHER" id="PTHR43350">
    <property type="entry name" value="NAD-DEPENDENT ALCOHOL DEHYDROGENASE"/>
    <property type="match status" value="1"/>
</dbReference>
<evidence type="ECO:0000313" key="8">
    <source>
        <dbReference type="EMBL" id="TBL81937.1"/>
    </source>
</evidence>
<evidence type="ECO:0000313" key="9">
    <source>
        <dbReference type="Proteomes" id="UP000293142"/>
    </source>
</evidence>
<gene>
    <name evidence="8" type="ORF">EYB31_00030</name>
</gene>
<evidence type="ECO:0000259" key="6">
    <source>
        <dbReference type="Pfam" id="PF00107"/>
    </source>
</evidence>
<dbReference type="Pfam" id="PF08240">
    <property type="entry name" value="ADH_N"/>
    <property type="match status" value="1"/>
</dbReference>
<dbReference type="InterPro" id="IPR011032">
    <property type="entry name" value="GroES-like_sf"/>
</dbReference>
<reference evidence="8 9" key="1">
    <citation type="submission" date="2019-02" db="EMBL/GenBank/DDBJ databases">
        <title>Paenibacillus sp. nov., isolated from surface-sterilized tissue of Thalictrum simplex L.</title>
        <authorList>
            <person name="Tuo L."/>
        </authorList>
    </citation>
    <scope>NUCLEOTIDE SEQUENCE [LARGE SCALE GENOMIC DNA]</scope>
    <source>
        <strain evidence="8 9">N2SHLJ1</strain>
    </source>
</reference>
<dbReference type="SUPFAM" id="SSF51735">
    <property type="entry name" value="NAD(P)-binding Rossmann-fold domains"/>
    <property type="match status" value="1"/>
</dbReference>
<dbReference type="OrthoDB" id="1700359at2"/>
<dbReference type="InterPro" id="IPR013149">
    <property type="entry name" value="ADH-like_C"/>
</dbReference>
<evidence type="ECO:0000256" key="3">
    <source>
        <dbReference type="ARBA" id="ARBA00022723"/>
    </source>
</evidence>
<dbReference type="AlphaFoldDB" id="A0A4Q9DXR4"/>
<evidence type="ECO:0000259" key="7">
    <source>
        <dbReference type="Pfam" id="PF08240"/>
    </source>
</evidence>